<evidence type="ECO:0000313" key="2">
    <source>
        <dbReference type="Proteomes" id="UP000243106"/>
    </source>
</evidence>
<dbReference type="InterPro" id="IPR011777">
    <property type="entry name" value="Geranylgeranyl_Rdtase_fam"/>
</dbReference>
<keyword evidence="2" id="KW-1185">Reference proteome</keyword>
<accession>A0A1I5XSW9</accession>
<dbReference type="PRINTS" id="PR00420">
    <property type="entry name" value="RNGMNOXGNASE"/>
</dbReference>
<dbReference type="GO" id="GO:0016628">
    <property type="term" value="F:oxidoreductase activity, acting on the CH-CH group of donors, NAD or NADP as acceptor"/>
    <property type="evidence" value="ECO:0007669"/>
    <property type="project" value="InterPro"/>
</dbReference>
<dbReference type="STRING" id="93684.SAMN05421853_10485"/>
<dbReference type="RefSeq" id="WP_245760204.1">
    <property type="nucleotide sequence ID" value="NZ_FOXV01000004.1"/>
</dbReference>
<dbReference type="EMBL" id="FOXV01000004">
    <property type="protein sequence ID" value="SFQ34847.1"/>
    <property type="molecule type" value="Genomic_DNA"/>
</dbReference>
<gene>
    <name evidence="1" type="ORF">SAMN05421853_10485</name>
</gene>
<dbReference type="AlphaFoldDB" id="A0A1I5XSW9"/>
<dbReference type="Proteomes" id="UP000243106">
    <property type="component" value="Unassembled WGS sequence"/>
</dbReference>
<organism evidence="1 2">
    <name type="scientific">Roseivivax halotolerans</name>
    <dbReference type="NCBI Taxonomy" id="93684"/>
    <lineage>
        <taxon>Bacteria</taxon>
        <taxon>Pseudomonadati</taxon>
        <taxon>Pseudomonadota</taxon>
        <taxon>Alphaproteobacteria</taxon>
        <taxon>Rhodobacterales</taxon>
        <taxon>Roseobacteraceae</taxon>
        <taxon>Roseivivax</taxon>
    </lineage>
</organism>
<dbReference type="PANTHER" id="PTHR42685">
    <property type="entry name" value="GERANYLGERANYL DIPHOSPHATE REDUCTASE"/>
    <property type="match status" value="1"/>
</dbReference>
<dbReference type="Pfam" id="PF12831">
    <property type="entry name" value="FAD_oxidored"/>
    <property type="match status" value="1"/>
</dbReference>
<dbReference type="Gene3D" id="3.50.50.60">
    <property type="entry name" value="FAD/NAD(P)-binding domain"/>
    <property type="match status" value="1"/>
</dbReference>
<dbReference type="InterPro" id="IPR050407">
    <property type="entry name" value="Geranylgeranyl_reductase"/>
</dbReference>
<dbReference type="SUPFAM" id="SSF51905">
    <property type="entry name" value="FAD/NAD(P)-binding domain"/>
    <property type="match status" value="1"/>
</dbReference>
<evidence type="ECO:0000313" key="1">
    <source>
        <dbReference type="EMBL" id="SFQ34847.1"/>
    </source>
</evidence>
<dbReference type="NCBIfam" id="TIGR02032">
    <property type="entry name" value="GG-red-SF"/>
    <property type="match status" value="1"/>
</dbReference>
<protein>
    <submittedName>
        <fullName evidence="1">Geranylgeranyl reductase family</fullName>
    </submittedName>
</protein>
<name>A0A1I5XSW9_9RHOB</name>
<dbReference type="PANTHER" id="PTHR42685:SF22">
    <property type="entry name" value="CONDITIONED MEDIUM FACTOR RECEPTOR 1"/>
    <property type="match status" value="1"/>
</dbReference>
<reference evidence="2" key="1">
    <citation type="submission" date="2016-10" db="EMBL/GenBank/DDBJ databases">
        <authorList>
            <person name="Varghese N."/>
            <person name="Submissions S."/>
        </authorList>
    </citation>
    <scope>NUCLEOTIDE SEQUENCE [LARGE SCALE GENOMIC DNA]</scope>
    <source>
        <strain evidence="2">JCM 10271</strain>
    </source>
</reference>
<sequence>MRAEARISRHFDVVVVGAGPAGSAAAVSAARAGLSVALVDKARFPRHKLCGGAFSGRAVASHRRAFGTDLPAAPHLTKNAITFGAFGVDLGRYDDIPPLYLTMRESLDLSLFEAALDAGAQDFSGHVPQGIDLSGPRPVLSLGEISLAADVVIGCDGVSSAIARALYGRPFDPKEIGFALEVELPEPQTPPELRIDFGAANWGYGWVFPKTCGTTIGIGGIHARNPDLKARLATYLAERGVVGRPNVKGQYLPFGAPRRIPGRDSVLLAGDAAGLVDPITGEGIGHALESGRLAAEAAIAALSEGDPKRALPLYRRKLAPIHRSMQHARLIRPLLFQPRFQSAFIAGFRRSRSLKYEYLRLLAGETEYADISRQLARRLPHHLWRAFMKNGPKRQETEPKTP</sequence>
<proteinExistence type="predicted"/>
<dbReference type="InterPro" id="IPR036188">
    <property type="entry name" value="FAD/NAD-bd_sf"/>
</dbReference>